<evidence type="ECO:0000313" key="4">
    <source>
        <dbReference type="EMBL" id="GHG07540.1"/>
    </source>
</evidence>
<evidence type="ECO:0000313" key="5">
    <source>
        <dbReference type="Proteomes" id="UP000649955"/>
    </source>
</evidence>
<comment type="caution">
    <text evidence="4">The sequence shown here is derived from an EMBL/GenBank/DDBJ whole genome shotgun (WGS) entry which is preliminary data.</text>
</comment>
<keyword evidence="1" id="KW-0479">Metal-binding</keyword>
<gene>
    <name evidence="4" type="ORF">GCM10017567_25130</name>
</gene>
<evidence type="ECO:0000256" key="2">
    <source>
        <dbReference type="ARBA" id="ARBA00022801"/>
    </source>
</evidence>
<accession>A0ABQ3K979</accession>
<keyword evidence="5" id="KW-1185">Reference proteome</keyword>
<dbReference type="InterPro" id="IPR050248">
    <property type="entry name" value="Polysacc_deacetylase_ArnD"/>
</dbReference>
<feature type="domain" description="NodB homology" evidence="3">
    <location>
        <begin position="19"/>
        <end position="193"/>
    </location>
</feature>
<dbReference type="SUPFAM" id="SSF88713">
    <property type="entry name" value="Glycoside hydrolase/deacetylase"/>
    <property type="match status" value="1"/>
</dbReference>
<proteinExistence type="predicted"/>
<evidence type="ECO:0000256" key="1">
    <source>
        <dbReference type="ARBA" id="ARBA00022723"/>
    </source>
</evidence>
<reference evidence="5" key="1">
    <citation type="journal article" date="2019" name="Int. J. Syst. Evol. Microbiol.">
        <title>The Global Catalogue of Microorganisms (GCM) 10K type strain sequencing project: providing services to taxonomists for standard genome sequencing and annotation.</title>
        <authorList>
            <consortium name="The Broad Institute Genomics Platform"/>
            <consortium name="The Broad Institute Genome Sequencing Center for Infectious Disease"/>
            <person name="Wu L."/>
            <person name="Ma J."/>
        </authorList>
    </citation>
    <scope>NUCLEOTIDE SEQUENCE [LARGE SCALE GENOMIC DNA]</scope>
    <source>
        <strain evidence="5">CGMCC 4.7680</strain>
    </source>
</reference>
<dbReference type="EMBL" id="BNAW01000007">
    <property type="protein sequence ID" value="GHG07540.1"/>
    <property type="molecule type" value="Genomic_DNA"/>
</dbReference>
<sequence>MERPLADGEAAGRAGPLMDTVALTFDDGPYPETTPALLAALGGTRATFFLWGEHAEAHPALVRAIAAAGHEIGNHTWTHPRLTTLDRPARDEEVRRTQDLLAELTGTRPVLFRPPYGDTGPAVAETVAAQGLTEVLWTVDTRDWAGCSADEIVAAAGQAQPGGVVLMHEGRPATLDAVPRILAALTERGLRPGPVRG</sequence>
<name>A0ABQ3K979_9PSEU</name>
<dbReference type="PROSITE" id="PS51677">
    <property type="entry name" value="NODB"/>
    <property type="match status" value="1"/>
</dbReference>
<dbReference type="Proteomes" id="UP000649955">
    <property type="component" value="Unassembled WGS sequence"/>
</dbReference>
<dbReference type="InterPro" id="IPR002509">
    <property type="entry name" value="NODB_dom"/>
</dbReference>
<dbReference type="CDD" id="cd10917">
    <property type="entry name" value="CE4_NodB_like_6s_7s"/>
    <property type="match status" value="1"/>
</dbReference>
<protein>
    <submittedName>
        <fullName evidence="4">Polysaccharide deacetylase</fullName>
    </submittedName>
</protein>
<dbReference type="InterPro" id="IPR011330">
    <property type="entry name" value="Glyco_hydro/deAcase_b/a-brl"/>
</dbReference>
<organism evidence="4 5">
    <name type="scientific">Amycolatopsis bullii</name>
    <dbReference type="NCBI Taxonomy" id="941987"/>
    <lineage>
        <taxon>Bacteria</taxon>
        <taxon>Bacillati</taxon>
        <taxon>Actinomycetota</taxon>
        <taxon>Actinomycetes</taxon>
        <taxon>Pseudonocardiales</taxon>
        <taxon>Pseudonocardiaceae</taxon>
        <taxon>Amycolatopsis</taxon>
    </lineage>
</organism>
<dbReference type="PANTHER" id="PTHR10587">
    <property type="entry name" value="GLYCOSYL TRANSFERASE-RELATED"/>
    <property type="match status" value="1"/>
</dbReference>
<dbReference type="Pfam" id="PF01522">
    <property type="entry name" value="Polysacc_deac_1"/>
    <property type="match status" value="1"/>
</dbReference>
<dbReference type="Gene3D" id="3.20.20.370">
    <property type="entry name" value="Glycoside hydrolase/deacetylase"/>
    <property type="match status" value="1"/>
</dbReference>
<keyword evidence="2" id="KW-0378">Hydrolase</keyword>
<dbReference type="PANTHER" id="PTHR10587:SF133">
    <property type="entry name" value="CHITIN DEACETYLASE 1-RELATED"/>
    <property type="match status" value="1"/>
</dbReference>
<evidence type="ECO:0000259" key="3">
    <source>
        <dbReference type="PROSITE" id="PS51677"/>
    </source>
</evidence>